<dbReference type="AlphaFoldDB" id="A0A1E3QH14"/>
<dbReference type="OrthoDB" id="164921at2759"/>
<feature type="transmembrane region" description="Helical" evidence="2">
    <location>
        <begin position="112"/>
        <end position="130"/>
    </location>
</feature>
<dbReference type="EMBL" id="KV454444">
    <property type="protein sequence ID" value="ODQ76986.1"/>
    <property type="molecule type" value="Genomic_DNA"/>
</dbReference>
<keyword evidence="2" id="KW-0472">Membrane</keyword>
<feature type="transmembrane region" description="Helical" evidence="2">
    <location>
        <begin position="142"/>
        <end position="162"/>
    </location>
</feature>
<dbReference type="GeneID" id="30148020"/>
<dbReference type="InterPro" id="IPR019431">
    <property type="entry name" value="DUF2417"/>
</dbReference>
<dbReference type="PANTHER" id="PTHR43139">
    <property type="entry name" value="SI:DKEY-122A22.2"/>
    <property type="match status" value="1"/>
</dbReference>
<dbReference type="InterPro" id="IPR000073">
    <property type="entry name" value="AB_hydrolase_1"/>
</dbReference>
<dbReference type="InterPro" id="IPR052370">
    <property type="entry name" value="Meta-cleavage_hydrolase"/>
</dbReference>
<sequence length="566" mass="64225">MSEIANSAETASETLPLLNDSPRRGRRNSNVSISTNSITSADLLPGSSNHHNHSRPLLSPDDPQVSPLNLPQIKFIRLVTVVALIINAILFVCLLVSDFIEIPGFHSRGKAYVELNLIVIALVNNLITLFQFQIPSRVERTIGYATAGLLTFDFFVVFSLLYLKQQFGLNGETILLWTIIQIAGCALFDKYVDRGKRYQEIRYTGRVETRRTIYEMFVVSIRIIVRSFLLTIVVLLSFTLWLRAYDSRIRPWGEMVPIENDQFKVHLACYGDVTNTTSRSAQPIILIESGQLTSSEEFSIWVKELHNLNKIDRYCVWDRPGYGFSDSAPSPTSVSIVAEYLLQALDRQNIHGPFTLVGHDIGGLYSRIFASRFPAMIHSVLLVDAWHEDLMLKSPLDNSGGGNNGPDRGGRRDEKFPLLGKILSMGPLHGLRLWISGILSPLGLRLHAGWLLHRHGSADRLYGRDMKYQGKNVRFRLQEQLTSSILSYNELKAVDFKDLPLSVISSSYMIENSESWGEWQRKITHLSRNLIEWVIADESNHEIWRNKKGKKQLQDLLLRLIGVLDR</sequence>
<evidence type="ECO:0000259" key="3">
    <source>
        <dbReference type="Pfam" id="PF00561"/>
    </source>
</evidence>
<dbReference type="Pfam" id="PF10329">
    <property type="entry name" value="DUF2417"/>
    <property type="match status" value="1"/>
</dbReference>
<feature type="compositionally biased region" description="Low complexity" evidence="1">
    <location>
        <begin position="28"/>
        <end position="40"/>
    </location>
</feature>
<evidence type="ECO:0000313" key="5">
    <source>
        <dbReference type="Proteomes" id="UP000094336"/>
    </source>
</evidence>
<dbReference type="InterPro" id="IPR029058">
    <property type="entry name" value="AB_hydrolase_fold"/>
</dbReference>
<keyword evidence="2" id="KW-0812">Transmembrane</keyword>
<dbReference type="Proteomes" id="UP000094336">
    <property type="component" value="Unassembled WGS sequence"/>
</dbReference>
<organism evidence="4 5">
    <name type="scientific">Babjeviella inositovora NRRL Y-12698</name>
    <dbReference type="NCBI Taxonomy" id="984486"/>
    <lineage>
        <taxon>Eukaryota</taxon>
        <taxon>Fungi</taxon>
        <taxon>Dikarya</taxon>
        <taxon>Ascomycota</taxon>
        <taxon>Saccharomycotina</taxon>
        <taxon>Pichiomycetes</taxon>
        <taxon>Serinales incertae sedis</taxon>
        <taxon>Babjeviella</taxon>
    </lineage>
</organism>
<feature type="domain" description="AB hydrolase-1" evidence="3">
    <location>
        <begin position="283"/>
        <end position="388"/>
    </location>
</feature>
<keyword evidence="5" id="KW-1185">Reference proteome</keyword>
<accession>A0A1E3QH14</accession>
<dbReference type="Gene3D" id="3.40.50.1820">
    <property type="entry name" value="alpha/beta hydrolase"/>
    <property type="match status" value="1"/>
</dbReference>
<keyword evidence="2" id="KW-1133">Transmembrane helix</keyword>
<feature type="compositionally biased region" description="Polar residues" evidence="1">
    <location>
        <begin position="1"/>
        <end position="13"/>
    </location>
</feature>
<gene>
    <name evidence="4" type="ORF">BABINDRAFT_163890</name>
</gene>
<evidence type="ECO:0000256" key="2">
    <source>
        <dbReference type="SAM" id="Phobius"/>
    </source>
</evidence>
<dbReference type="STRING" id="984486.A0A1E3QH14"/>
<reference evidence="5" key="1">
    <citation type="submission" date="2016-05" db="EMBL/GenBank/DDBJ databases">
        <title>Comparative genomics of biotechnologically important yeasts.</title>
        <authorList>
            <consortium name="DOE Joint Genome Institute"/>
            <person name="Riley R."/>
            <person name="Haridas S."/>
            <person name="Wolfe K.H."/>
            <person name="Lopes M.R."/>
            <person name="Hittinger C.T."/>
            <person name="Goker M."/>
            <person name="Salamov A."/>
            <person name="Wisecaver J."/>
            <person name="Long T.M."/>
            <person name="Aerts A.L."/>
            <person name="Barry K."/>
            <person name="Choi C."/>
            <person name="Clum A."/>
            <person name="Coughlan A.Y."/>
            <person name="Deshpande S."/>
            <person name="Douglass A.P."/>
            <person name="Hanson S.J."/>
            <person name="Klenk H.-P."/>
            <person name="Labutti K."/>
            <person name="Lapidus A."/>
            <person name="Lindquist E."/>
            <person name="Lipzen A."/>
            <person name="Meier-Kolthoff J.P."/>
            <person name="Ohm R.A."/>
            <person name="Otillar R.P."/>
            <person name="Pangilinan J."/>
            <person name="Peng Y."/>
            <person name="Rokas A."/>
            <person name="Rosa C.A."/>
            <person name="Scheuner C."/>
            <person name="Sibirny A.A."/>
            <person name="Slot J.C."/>
            <person name="Stielow J.B."/>
            <person name="Sun H."/>
            <person name="Kurtzman C.P."/>
            <person name="Blackwell M."/>
            <person name="Grigoriev I.V."/>
            <person name="Jeffries T.W."/>
        </authorList>
    </citation>
    <scope>NUCLEOTIDE SEQUENCE [LARGE SCALE GENOMIC DNA]</scope>
    <source>
        <strain evidence="5">NRRL Y-12698</strain>
    </source>
</reference>
<dbReference type="RefSeq" id="XP_018982314.1">
    <property type="nucleotide sequence ID" value="XM_019130167.1"/>
</dbReference>
<evidence type="ECO:0000256" key="1">
    <source>
        <dbReference type="SAM" id="MobiDB-lite"/>
    </source>
</evidence>
<protein>
    <recommendedName>
        <fullName evidence="3">AB hydrolase-1 domain-containing protein</fullName>
    </recommendedName>
</protein>
<feature type="transmembrane region" description="Helical" evidence="2">
    <location>
        <begin position="213"/>
        <end position="242"/>
    </location>
</feature>
<feature type="region of interest" description="Disordered" evidence="1">
    <location>
        <begin position="1"/>
        <end position="60"/>
    </location>
</feature>
<feature type="transmembrane region" description="Helical" evidence="2">
    <location>
        <begin position="75"/>
        <end position="100"/>
    </location>
</feature>
<dbReference type="PANTHER" id="PTHR43139:SF52">
    <property type="entry name" value="SI:DKEY-122A22.2"/>
    <property type="match status" value="1"/>
</dbReference>
<feature type="transmembrane region" description="Helical" evidence="2">
    <location>
        <begin position="174"/>
        <end position="192"/>
    </location>
</feature>
<dbReference type="GO" id="GO:0005783">
    <property type="term" value="C:endoplasmic reticulum"/>
    <property type="evidence" value="ECO:0007669"/>
    <property type="project" value="TreeGrafter"/>
</dbReference>
<evidence type="ECO:0000313" key="4">
    <source>
        <dbReference type="EMBL" id="ODQ76986.1"/>
    </source>
</evidence>
<dbReference type="Pfam" id="PF00561">
    <property type="entry name" value="Abhydrolase_1"/>
    <property type="match status" value="1"/>
</dbReference>
<dbReference type="SUPFAM" id="SSF53474">
    <property type="entry name" value="alpha/beta-Hydrolases"/>
    <property type="match status" value="1"/>
</dbReference>
<name>A0A1E3QH14_9ASCO</name>
<proteinExistence type="predicted"/>